<accession>A0AC61R1T7</accession>
<protein>
    <submittedName>
        <fullName evidence="1">Rrf2 family transcriptional regulator</fullName>
    </submittedName>
</protein>
<name>A0AC61R1T7_9FIRM</name>
<reference evidence="1" key="1">
    <citation type="submission" date="2019-04" db="EMBL/GenBank/DDBJ databases">
        <title>Microbes associate with the intestines of laboratory mice.</title>
        <authorList>
            <person name="Navarre W."/>
            <person name="Wong E."/>
            <person name="Huang K."/>
            <person name="Tropini C."/>
            <person name="Ng K."/>
            <person name="Yu B."/>
        </authorList>
    </citation>
    <scope>NUCLEOTIDE SEQUENCE</scope>
    <source>
        <strain evidence="1">NM72_1-8</strain>
    </source>
</reference>
<keyword evidence="2" id="KW-1185">Reference proteome</keyword>
<sequence>MKISTKGRYGLRALVDLASHENEGAVSLLHVAKRQNISLNYLEQVFAALRKAGIVKSQKGAQGGYRLAKSMEEIKLDDVLTVLEGRFNIIEETDIGVRQDAVRWAIQELVWDRINASIWKFLETCTLAELVEQYKELGSSAEYMYYI</sequence>
<gene>
    <name evidence="1" type="ORF">E5357_06360</name>
</gene>
<dbReference type="EMBL" id="SRZB01000009">
    <property type="protein sequence ID" value="TGX99227.1"/>
    <property type="molecule type" value="Genomic_DNA"/>
</dbReference>
<dbReference type="Proteomes" id="UP000307720">
    <property type="component" value="Unassembled WGS sequence"/>
</dbReference>
<proteinExistence type="predicted"/>
<evidence type="ECO:0000313" key="1">
    <source>
        <dbReference type="EMBL" id="TGX99227.1"/>
    </source>
</evidence>
<organism evidence="1 2">
    <name type="scientific">Hominisplanchenecus murintestinalis</name>
    <dbReference type="NCBI Taxonomy" id="2941517"/>
    <lineage>
        <taxon>Bacteria</taxon>
        <taxon>Bacillati</taxon>
        <taxon>Bacillota</taxon>
        <taxon>Clostridia</taxon>
        <taxon>Lachnospirales</taxon>
        <taxon>Lachnospiraceae</taxon>
        <taxon>Hominisplanchenecus</taxon>
    </lineage>
</organism>
<comment type="caution">
    <text evidence="1">The sequence shown here is derived from an EMBL/GenBank/DDBJ whole genome shotgun (WGS) entry which is preliminary data.</text>
</comment>
<evidence type="ECO:0000313" key="2">
    <source>
        <dbReference type="Proteomes" id="UP000307720"/>
    </source>
</evidence>